<feature type="transmembrane region" description="Helical" evidence="5">
    <location>
        <begin position="287"/>
        <end position="306"/>
    </location>
</feature>
<evidence type="ECO:0000256" key="4">
    <source>
        <dbReference type="ARBA" id="ARBA00023136"/>
    </source>
</evidence>
<accession>E1R9J9</accession>
<evidence type="ECO:0000256" key="1">
    <source>
        <dbReference type="ARBA" id="ARBA00004141"/>
    </source>
</evidence>
<protein>
    <submittedName>
        <fullName evidence="7">Na+/Ca+ antiporter, CaCA family</fullName>
    </submittedName>
</protein>
<evidence type="ECO:0000256" key="5">
    <source>
        <dbReference type="SAM" id="Phobius"/>
    </source>
</evidence>
<dbReference type="eggNOG" id="COG0530">
    <property type="taxonomic scope" value="Bacteria"/>
</dbReference>
<dbReference type="NCBIfam" id="TIGR00367">
    <property type="entry name" value="calcium/sodium antiporter"/>
    <property type="match status" value="1"/>
</dbReference>
<feature type="transmembrane region" description="Helical" evidence="5">
    <location>
        <begin position="105"/>
        <end position="124"/>
    </location>
</feature>
<feature type="transmembrane region" description="Helical" evidence="5">
    <location>
        <begin position="209"/>
        <end position="231"/>
    </location>
</feature>
<dbReference type="InterPro" id="IPR004481">
    <property type="entry name" value="K/Na/Ca-exchanger"/>
</dbReference>
<feature type="transmembrane region" description="Helical" evidence="5">
    <location>
        <begin position="130"/>
        <end position="147"/>
    </location>
</feature>
<dbReference type="Pfam" id="PF01699">
    <property type="entry name" value="Na_Ca_ex"/>
    <property type="match status" value="2"/>
</dbReference>
<dbReference type="PANTHER" id="PTHR10846">
    <property type="entry name" value="SODIUM/POTASSIUM/CALCIUM EXCHANGER"/>
    <property type="match status" value="1"/>
</dbReference>
<feature type="transmembrane region" description="Helical" evidence="5">
    <location>
        <begin position="342"/>
        <end position="364"/>
    </location>
</feature>
<dbReference type="Gene3D" id="1.20.1420.30">
    <property type="entry name" value="NCX, central ion-binding region"/>
    <property type="match status" value="1"/>
</dbReference>
<feature type="transmembrane region" description="Helical" evidence="5">
    <location>
        <begin position="78"/>
        <end position="98"/>
    </location>
</feature>
<dbReference type="PANTHER" id="PTHR10846:SF8">
    <property type="entry name" value="INNER MEMBRANE PROTEIN YRBG"/>
    <property type="match status" value="1"/>
</dbReference>
<dbReference type="InterPro" id="IPR044880">
    <property type="entry name" value="NCX_ion-bd_dom_sf"/>
</dbReference>
<dbReference type="GO" id="GO:0006874">
    <property type="term" value="P:intracellular calcium ion homeostasis"/>
    <property type="evidence" value="ECO:0007669"/>
    <property type="project" value="TreeGrafter"/>
</dbReference>
<dbReference type="STRING" id="573413.Spirs_4086"/>
<dbReference type="OrthoDB" id="9794225at2"/>
<dbReference type="HOGENOM" id="CLU_007948_0_3_12"/>
<evidence type="ECO:0000256" key="3">
    <source>
        <dbReference type="ARBA" id="ARBA00022989"/>
    </source>
</evidence>
<proteinExistence type="predicted"/>
<keyword evidence="4 5" id="KW-0472">Membrane</keyword>
<dbReference type="EMBL" id="CP002116">
    <property type="protein sequence ID" value="ADK83168.1"/>
    <property type="molecule type" value="Genomic_DNA"/>
</dbReference>
<gene>
    <name evidence="7" type="ordered locus">Spirs_4086</name>
</gene>
<comment type="subcellular location">
    <subcellularLocation>
        <location evidence="1">Membrane</location>
        <topology evidence="1">Multi-pass membrane protein</topology>
    </subcellularLocation>
</comment>
<dbReference type="KEGG" id="ssm:Spirs_4086"/>
<keyword evidence="3 5" id="KW-1133">Transmembrane helix</keyword>
<dbReference type="Proteomes" id="UP000002318">
    <property type="component" value="Chromosome"/>
</dbReference>
<evidence type="ECO:0000313" key="8">
    <source>
        <dbReference type="Proteomes" id="UP000002318"/>
    </source>
</evidence>
<evidence type="ECO:0000313" key="7">
    <source>
        <dbReference type="EMBL" id="ADK83168.1"/>
    </source>
</evidence>
<feature type="domain" description="Sodium/calcium exchanger membrane region" evidence="6">
    <location>
        <begin position="4"/>
        <end position="144"/>
    </location>
</feature>
<dbReference type="GO" id="GO:0005262">
    <property type="term" value="F:calcium channel activity"/>
    <property type="evidence" value="ECO:0007669"/>
    <property type="project" value="TreeGrafter"/>
</dbReference>
<dbReference type="InterPro" id="IPR004837">
    <property type="entry name" value="NaCa_Exmemb"/>
</dbReference>
<feature type="transmembrane region" description="Helical" evidence="5">
    <location>
        <begin position="30"/>
        <end position="49"/>
    </location>
</feature>
<feature type="transmembrane region" description="Helical" evidence="5">
    <location>
        <begin position="6"/>
        <end position="23"/>
    </location>
</feature>
<feature type="transmembrane region" description="Helical" evidence="5">
    <location>
        <begin position="252"/>
        <end position="275"/>
    </location>
</feature>
<name>E1R9J9_SEDSS</name>
<feature type="transmembrane region" description="Helical" evidence="5">
    <location>
        <begin position="185"/>
        <end position="203"/>
    </location>
</feature>
<evidence type="ECO:0000256" key="2">
    <source>
        <dbReference type="ARBA" id="ARBA00022692"/>
    </source>
</evidence>
<dbReference type="GO" id="GO:0008273">
    <property type="term" value="F:calcium, potassium:sodium antiporter activity"/>
    <property type="evidence" value="ECO:0007669"/>
    <property type="project" value="TreeGrafter"/>
</dbReference>
<organism evidence="7 8">
    <name type="scientific">Sediminispirochaeta smaragdinae (strain DSM 11293 / JCM 15392 / SEBR 4228)</name>
    <name type="common">Spirochaeta smaragdinae</name>
    <dbReference type="NCBI Taxonomy" id="573413"/>
    <lineage>
        <taxon>Bacteria</taxon>
        <taxon>Pseudomonadati</taxon>
        <taxon>Spirochaetota</taxon>
        <taxon>Spirochaetia</taxon>
        <taxon>Spirochaetales</taxon>
        <taxon>Spirochaetaceae</taxon>
        <taxon>Sediminispirochaeta</taxon>
    </lineage>
</organism>
<keyword evidence="8" id="KW-1185">Reference proteome</keyword>
<dbReference type="AlphaFoldDB" id="E1R9J9"/>
<dbReference type="RefSeq" id="WP_013256624.1">
    <property type="nucleotide sequence ID" value="NC_014364.1"/>
</dbReference>
<feature type="domain" description="Sodium/calcium exchanger membrane region" evidence="6">
    <location>
        <begin position="189"/>
        <end position="331"/>
    </location>
</feature>
<feature type="transmembrane region" description="Helical" evidence="5">
    <location>
        <begin position="318"/>
        <end position="336"/>
    </location>
</feature>
<sequence length="379" mass="40125">MLLSLGMILIGFILLTYGADLLVKGAGRLALLVGISPLVVGLTVVAFGTSAPEAAVSLKSALIGKVGITVGNVVGSNIFNTFVVLGVASLIAPLVVHAQVIRKEVPLLVGASFLLLVLSLDGVISRWDGVLLFVLIVAYTWWSIHSSRRESSDVSDEYGQRFGEEHDHSIPDEVPGLKQTGPKAVFLNLFLLCVGIGMLIFGSNMLVNGAVAIAEFFGVSDLIIGLTIVSIGTSLPELATSIMAGIRGERDIAVGNAVGSSLFNILAVLGLSGLASPSGVPVASSTLHVDLPVMIFSALACLPVFLTSHKISRGEGVAFILYYCIYIAYLILDAAASPHLFLFIQLVLYIVVPLTVIFAAYLLIKGIRQHRRGEYTLKR</sequence>
<evidence type="ECO:0000259" key="6">
    <source>
        <dbReference type="Pfam" id="PF01699"/>
    </source>
</evidence>
<dbReference type="GO" id="GO:0005886">
    <property type="term" value="C:plasma membrane"/>
    <property type="evidence" value="ECO:0007669"/>
    <property type="project" value="TreeGrafter"/>
</dbReference>
<keyword evidence="2 5" id="KW-0812">Transmembrane</keyword>
<reference evidence="7 8" key="1">
    <citation type="journal article" date="2010" name="Stand. Genomic Sci.">
        <title>Complete genome sequence of Spirochaeta smaragdinae type strain (SEBR 4228).</title>
        <authorList>
            <person name="Mavromatis K."/>
            <person name="Yasawong M."/>
            <person name="Chertkov O."/>
            <person name="Lapidus A."/>
            <person name="Lucas S."/>
            <person name="Nolan M."/>
            <person name="Del Rio T.G."/>
            <person name="Tice H."/>
            <person name="Cheng J.F."/>
            <person name="Pitluck S."/>
            <person name="Liolios K."/>
            <person name="Ivanova N."/>
            <person name="Tapia R."/>
            <person name="Han C."/>
            <person name="Bruce D."/>
            <person name="Goodwin L."/>
            <person name="Pati A."/>
            <person name="Chen A."/>
            <person name="Palaniappan K."/>
            <person name="Land M."/>
            <person name="Hauser L."/>
            <person name="Chang Y.J."/>
            <person name="Jeffries C.D."/>
            <person name="Detter J.C."/>
            <person name="Rohde M."/>
            <person name="Brambilla E."/>
            <person name="Spring S."/>
            <person name="Goker M."/>
            <person name="Sikorski J."/>
            <person name="Woyke T."/>
            <person name="Bristow J."/>
            <person name="Eisen J.A."/>
            <person name="Markowitz V."/>
            <person name="Hugenholtz P."/>
            <person name="Klenk H.P."/>
            <person name="Kyrpides N.C."/>
        </authorList>
    </citation>
    <scope>NUCLEOTIDE SEQUENCE [LARGE SCALE GENOMIC DNA]</scope>
    <source>
        <strain evidence="8">DSM 11293 / JCM 15392 / SEBR 4228</strain>
    </source>
</reference>